<organism evidence="2 3">
    <name type="scientific">Cherax quadricarinatus</name>
    <name type="common">Australian red claw crayfish</name>
    <dbReference type="NCBI Taxonomy" id="27406"/>
    <lineage>
        <taxon>Eukaryota</taxon>
        <taxon>Metazoa</taxon>
        <taxon>Ecdysozoa</taxon>
        <taxon>Arthropoda</taxon>
        <taxon>Crustacea</taxon>
        <taxon>Multicrustacea</taxon>
        <taxon>Malacostraca</taxon>
        <taxon>Eumalacostraca</taxon>
        <taxon>Eucarida</taxon>
        <taxon>Decapoda</taxon>
        <taxon>Pleocyemata</taxon>
        <taxon>Astacidea</taxon>
        <taxon>Parastacoidea</taxon>
        <taxon>Parastacidae</taxon>
        <taxon>Cherax</taxon>
    </lineage>
</organism>
<feature type="non-terminal residue" evidence="2">
    <location>
        <position position="1"/>
    </location>
</feature>
<dbReference type="InterPro" id="IPR051560">
    <property type="entry name" value="MAM_domain-containing"/>
</dbReference>
<dbReference type="GO" id="GO:0016020">
    <property type="term" value="C:membrane"/>
    <property type="evidence" value="ECO:0007669"/>
    <property type="project" value="InterPro"/>
</dbReference>
<dbReference type="PROSITE" id="PS50060">
    <property type="entry name" value="MAM_2"/>
    <property type="match status" value="2"/>
</dbReference>
<dbReference type="EMBL" id="JARKIK010000014">
    <property type="protein sequence ID" value="KAK8747586.1"/>
    <property type="molecule type" value="Genomic_DNA"/>
</dbReference>
<evidence type="ECO:0000313" key="3">
    <source>
        <dbReference type="Proteomes" id="UP001445076"/>
    </source>
</evidence>
<dbReference type="PANTHER" id="PTHR23282">
    <property type="entry name" value="APICAL ENDOSOMAL GLYCOPROTEIN PRECURSOR"/>
    <property type="match status" value="1"/>
</dbReference>
<dbReference type="InterPro" id="IPR013320">
    <property type="entry name" value="ConA-like_dom_sf"/>
</dbReference>
<reference evidence="2 3" key="1">
    <citation type="journal article" date="2024" name="BMC Genomics">
        <title>Genome assembly of redclaw crayfish (Cherax quadricarinatus) provides insights into its immune adaptation and hypoxia tolerance.</title>
        <authorList>
            <person name="Liu Z."/>
            <person name="Zheng J."/>
            <person name="Li H."/>
            <person name="Fang K."/>
            <person name="Wang S."/>
            <person name="He J."/>
            <person name="Zhou D."/>
            <person name="Weng S."/>
            <person name="Chi M."/>
            <person name="Gu Z."/>
            <person name="He J."/>
            <person name="Li F."/>
            <person name="Wang M."/>
        </authorList>
    </citation>
    <scope>NUCLEOTIDE SEQUENCE [LARGE SCALE GENOMIC DNA]</scope>
    <source>
        <strain evidence="2">ZL_2023a</strain>
    </source>
</reference>
<evidence type="ECO:0000259" key="1">
    <source>
        <dbReference type="PROSITE" id="PS50060"/>
    </source>
</evidence>
<dbReference type="SUPFAM" id="SSF49899">
    <property type="entry name" value="Concanavalin A-like lectins/glucanases"/>
    <property type="match status" value="2"/>
</dbReference>
<name>A0AAW0Y6A3_CHEQU</name>
<feature type="non-terminal residue" evidence="2">
    <location>
        <position position="114"/>
    </location>
</feature>
<proteinExistence type="predicted"/>
<evidence type="ECO:0000313" key="2">
    <source>
        <dbReference type="EMBL" id="KAK8747586.1"/>
    </source>
</evidence>
<dbReference type="InterPro" id="IPR000998">
    <property type="entry name" value="MAM_dom"/>
</dbReference>
<accession>A0AAW0Y6A3</accession>
<feature type="domain" description="MAM" evidence="1">
    <location>
        <begin position="60"/>
        <end position="114"/>
    </location>
</feature>
<gene>
    <name evidence="2" type="ORF">OTU49_016475</name>
</gene>
<dbReference type="Proteomes" id="UP001445076">
    <property type="component" value="Unassembled WGS sequence"/>
</dbReference>
<protein>
    <recommendedName>
        <fullName evidence="1">MAM domain-containing protein</fullName>
    </recommendedName>
</protein>
<dbReference type="PANTHER" id="PTHR23282:SF101">
    <property type="entry name" value="MAM DOMAIN-CONTAINING PROTEIN"/>
    <property type="match status" value="1"/>
</dbReference>
<dbReference type="AlphaFoldDB" id="A0AAW0Y6A3"/>
<dbReference type="Gene3D" id="2.60.120.200">
    <property type="match status" value="2"/>
</dbReference>
<keyword evidence="3" id="KW-1185">Reference proteome</keyword>
<feature type="domain" description="MAM" evidence="1">
    <location>
        <begin position="1"/>
        <end position="57"/>
    </location>
</feature>
<sequence>QSLWFHEGPQGAVWMDGQVTVASDELFNILVEGTRADTVDGNIAIDSITLTDGPCIIPEESCDFESDHMCGWQPLGSPGPNDPKWVWADGQDVPLIDHTTGTENGHVLRASNNW</sequence>
<comment type="caution">
    <text evidence="2">The sequence shown here is derived from an EMBL/GenBank/DDBJ whole genome shotgun (WGS) entry which is preliminary data.</text>
</comment>
<dbReference type="Pfam" id="PF00629">
    <property type="entry name" value="MAM"/>
    <property type="match status" value="1"/>
</dbReference>